<comment type="cofactor">
    <cofactor evidence="2">
        <name>Mg(2+)</name>
        <dbReference type="ChEBI" id="CHEBI:18420"/>
    </cofactor>
</comment>
<dbReference type="PRINTS" id="PR01552">
    <property type="entry name" value="TPISMRASE6A"/>
</dbReference>
<evidence type="ECO:0000256" key="8">
    <source>
        <dbReference type="ARBA" id="ARBA00023125"/>
    </source>
</evidence>
<dbReference type="EC" id="5.6.2.2" evidence="4"/>
<evidence type="ECO:0000313" key="15">
    <source>
        <dbReference type="Proteomes" id="UP000272051"/>
    </source>
</evidence>
<feature type="domain" description="Topoisomerase 6 subunit A/Spo11 TOPRIM" evidence="12">
    <location>
        <begin position="188"/>
        <end position="352"/>
    </location>
</feature>
<sequence length="359" mass="41313">MHHSRDPVVLTKLRELGQEIYNQLLSGDFPKISIPSRSTNNIKFDNELRQFVLGDQRITRSAANIKQIRSFTQLMWVAYFASKLVKEGKSSTLRDLYYHSLNYGVKFRGQKESDDTVTDLESILEVPREAFNIFPKERSAIFGDLTIEYTTPEEYKGRRVNLASNPDGVMIGLSVAHAEFIETSADKVFAIEKNAVFRRFIEERVHKKYNAILVDTAGQAPRLARLLLRRLNKELGLPIYIITDADCWGMHIAMVIISGSANAAHLHELTTPDAKWLGLWATDIKRYNLPSFPLTKLDELRLQALEQDPRYRDFFWQKEIQEFKRARRRAELEAFSAHGLAAIVEKYLPKKLKEVQEAA</sequence>
<evidence type="ECO:0000313" key="14">
    <source>
        <dbReference type="EMBL" id="RLE52774.1"/>
    </source>
</evidence>
<dbReference type="Proteomes" id="UP000272051">
    <property type="component" value="Unassembled WGS sequence"/>
</dbReference>
<evidence type="ECO:0000256" key="7">
    <source>
        <dbReference type="ARBA" id="ARBA00023029"/>
    </source>
</evidence>
<organism evidence="14 15">
    <name type="scientific">Thermoproteota archaeon</name>
    <dbReference type="NCBI Taxonomy" id="2056631"/>
    <lineage>
        <taxon>Archaea</taxon>
        <taxon>Thermoproteota</taxon>
    </lineage>
</organism>
<evidence type="ECO:0000256" key="3">
    <source>
        <dbReference type="ARBA" id="ARBA00006559"/>
    </source>
</evidence>
<evidence type="ECO:0000256" key="5">
    <source>
        <dbReference type="ARBA" id="ARBA00022723"/>
    </source>
</evidence>
<dbReference type="Proteomes" id="UP000278475">
    <property type="component" value="Unassembled WGS sequence"/>
</dbReference>
<dbReference type="GO" id="GO:0005694">
    <property type="term" value="C:chromosome"/>
    <property type="evidence" value="ECO:0007669"/>
    <property type="project" value="InterPro"/>
</dbReference>
<evidence type="ECO:0000259" key="11">
    <source>
        <dbReference type="Pfam" id="PF04406"/>
    </source>
</evidence>
<dbReference type="GO" id="GO:0005524">
    <property type="term" value="F:ATP binding"/>
    <property type="evidence" value="ECO:0007669"/>
    <property type="project" value="InterPro"/>
</dbReference>
<dbReference type="PROSITE" id="PS52041">
    <property type="entry name" value="TOPO_IIB"/>
    <property type="match status" value="1"/>
</dbReference>
<dbReference type="GO" id="GO:0003677">
    <property type="term" value="F:DNA binding"/>
    <property type="evidence" value="ECO:0007669"/>
    <property type="project" value="UniProtKB-UniRule"/>
</dbReference>
<dbReference type="Gene3D" id="3.40.1360.10">
    <property type="match status" value="1"/>
</dbReference>
<comment type="caution">
    <text evidence="14">The sequence shown here is derived from an EMBL/GenBank/DDBJ whole genome shotgun (WGS) entry which is preliminary data.</text>
</comment>
<dbReference type="PANTHER" id="PTHR10848">
    <property type="entry name" value="MEIOTIC RECOMBINATION PROTEIN SPO11"/>
    <property type="match status" value="1"/>
</dbReference>
<keyword evidence="7 10" id="KW-0799">Topoisomerase</keyword>
<evidence type="ECO:0000259" key="12">
    <source>
        <dbReference type="Pfam" id="PF21180"/>
    </source>
</evidence>
<accession>A0A497EZD8</accession>
<comment type="catalytic activity">
    <reaction evidence="1 10">
        <text>ATP-dependent breakage, passage and rejoining of double-stranded DNA.</text>
        <dbReference type="EC" id="5.6.2.2"/>
    </reaction>
</comment>
<dbReference type="GO" id="GO:0003918">
    <property type="term" value="F:DNA topoisomerase type II (double strand cut, ATP-hydrolyzing) activity"/>
    <property type="evidence" value="ECO:0007669"/>
    <property type="project" value="UniProtKB-UniRule"/>
</dbReference>
<proteinExistence type="inferred from homology"/>
<evidence type="ECO:0000256" key="10">
    <source>
        <dbReference type="PROSITE-ProRule" id="PRU01385"/>
    </source>
</evidence>
<dbReference type="InterPro" id="IPR036078">
    <property type="entry name" value="Spo11/TopoVI_A_sf"/>
</dbReference>
<dbReference type="PRINTS" id="PR01550">
    <property type="entry name" value="TOP6AFAMILY"/>
</dbReference>
<evidence type="ECO:0000256" key="4">
    <source>
        <dbReference type="ARBA" id="ARBA00012895"/>
    </source>
</evidence>
<dbReference type="CDD" id="cd00223">
    <property type="entry name" value="TOPRIM_TopoIIB_SPO"/>
    <property type="match status" value="1"/>
</dbReference>
<keyword evidence="8 10" id="KW-0238">DNA-binding</keyword>
<dbReference type="InterPro" id="IPR004085">
    <property type="entry name" value="TopoVI_A"/>
</dbReference>
<dbReference type="InterPro" id="IPR002815">
    <property type="entry name" value="Spo11/TopoVI_A"/>
</dbReference>
<dbReference type="EMBL" id="QMQX01000036">
    <property type="protein sequence ID" value="RLE52774.1"/>
    <property type="molecule type" value="Genomic_DNA"/>
</dbReference>
<keyword evidence="5" id="KW-0479">Metal-binding</keyword>
<evidence type="ECO:0000313" key="16">
    <source>
        <dbReference type="Proteomes" id="UP000278475"/>
    </source>
</evidence>
<dbReference type="SUPFAM" id="SSF56726">
    <property type="entry name" value="DNA topoisomerase IV, alpha subunit"/>
    <property type="match status" value="1"/>
</dbReference>
<evidence type="ECO:0000256" key="6">
    <source>
        <dbReference type="ARBA" id="ARBA00022842"/>
    </source>
</evidence>
<dbReference type="GO" id="GO:0006265">
    <property type="term" value="P:DNA topological change"/>
    <property type="evidence" value="ECO:0007669"/>
    <property type="project" value="InterPro"/>
</dbReference>
<dbReference type="Pfam" id="PF21180">
    <property type="entry name" value="TOP6A-Spo11_Toprim"/>
    <property type="match status" value="1"/>
</dbReference>
<dbReference type="PANTHER" id="PTHR10848:SF0">
    <property type="entry name" value="MEIOTIC RECOMBINATION PROTEIN SPO11"/>
    <property type="match status" value="1"/>
</dbReference>
<dbReference type="InterPro" id="IPR013049">
    <property type="entry name" value="Spo11/TopoVI_A_N"/>
</dbReference>
<evidence type="ECO:0000313" key="13">
    <source>
        <dbReference type="EMBL" id="RLE49737.1"/>
    </source>
</evidence>
<dbReference type="InterPro" id="IPR036388">
    <property type="entry name" value="WH-like_DNA-bd_sf"/>
</dbReference>
<dbReference type="GO" id="GO:0046872">
    <property type="term" value="F:metal ion binding"/>
    <property type="evidence" value="ECO:0007669"/>
    <property type="project" value="UniProtKB-KW"/>
</dbReference>
<feature type="active site" description="O-(5'-phospho-DNA)-tyrosine intermediate" evidence="10">
    <location>
        <position position="98"/>
    </location>
</feature>
<evidence type="ECO:0000256" key="9">
    <source>
        <dbReference type="ARBA" id="ARBA00023235"/>
    </source>
</evidence>
<keyword evidence="9 10" id="KW-0413">Isomerase</keyword>
<dbReference type="InterPro" id="IPR034136">
    <property type="entry name" value="TOPRIM_Topo6A/Spo11"/>
</dbReference>
<dbReference type="Gene3D" id="1.10.10.10">
    <property type="entry name" value="Winged helix-like DNA-binding domain superfamily/Winged helix DNA-binding domain"/>
    <property type="match status" value="1"/>
</dbReference>
<dbReference type="AlphaFoldDB" id="A0A497EZD8"/>
<dbReference type="Pfam" id="PF04406">
    <property type="entry name" value="TP6A_N"/>
    <property type="match status" value="1"/>
</dbReference>
<feature type="domain" description="Spo11/DNA topoisomerase VI subunit A N-terminal" evidence="11">
    <location>
        <begin position="69"/>
        <end position="133"/>
    </location>
</feature>
<name>A0A497EZD8_9CREN</name>
<keyword evidence="6" id="KW-0460">Magnesium</keyword>
<comment type="similarity">
    <text evidence="3 10">Belongs to the TOP6A family.</text>
</comment>
<evidence type="ECO:0000256" key="2">
    <source>
        <dbReference type="ARBA" id="ARBA00001946"/>
    </source>
</evidence>
<dbReference type="EMBL" id="QMQV01000024">
    <property type="protein sequence ID" value="RLE49737.1"/>
    <property type="molecule type" value="Genomic_DNA"/>
</dbReference>
<protein>
    <recommendedName>
        <fullName evidence="4">DNA topoisomerase (ATP-hydrolyzing)</fullName>
        <ecNumber evidence="4">5.6.2.2</ecNumber>
    </recommendedName>
</protein>
<evidence type="ECO:0000256" key="1">
    <source>
        <dbReference type="ARBA" id="ARBA00000185"/>
    </source>
</evidence>
<reference evidence="15 16" key="1">
    <citation type="submission" date="2018-06" db="EMBL/GenBank/DDBJ databases">
        <title>Extensive metabolic versatility and redundancy in microbially diverse, dynamic hydrothermal sediments.</title>
        <authorList>
            <person name="Dombrowski N."/>
            <person name="Teske A."/>
            <person name="Baker B.J."/>
        </authorList>
    </citation>
    <scope>NUCLEOTIDE SEQUENCE [LARGE SCALE GENOMIC DNA]</scope>
    <source>
        <strain evidence="14">B34_G17</strain>
        <strain evidence="13">B66_G16</strain>
    </source>
</reference>
<gene>
    <name evidence="13" type="ORF">DRJ31_03835</name>
    <name evidence="14" type="ORF">DRJ33_02875</name>
</gene>